<accession>A0A059W659</accession>
<dbReference type="eggNOG" id="ENOG5030M46">
    <property type="taxonomic scope" value="Bacteria"/>
</dbReference>
<proteinExistence type="predicted"/>
<sequence length="105" mass="11157">MSNGSISVSPEELRAAAGAADAISQDLQATIATAKRDIEAAGTAMKSWLIGPDMERVAHDWGMALDELSKRIGGGDPKSAASRLRRTADGHEYNEDVTAQSFQVR</sequence>
<dbReference type="Gene3D" id="1.10.287.1060">
    <property type="entry name" value="ESAT-6-like"/>
    <property type="match status" value="1"/>
</dbReference>
<organism evidence="1 2">
    <name type="scientific">Streptomyces noursei</name>
    <name type="common">Streptomyces albulus</name>
    <dbReference type="NCBI Taxonomy" id="1971"/>
    <lineage>
        <taxon>Bacteria</taxon>
        <taxon>Bacillati</taxon>
        <taxon>Actinomycetota</taxon>
        <taxon>Actinomycetes</taxon>
        <taxon>Kitasatosporales</taxon>
        <taxon>Streptomycetaceae</taxon>
        <taxon>Streptomyces</taxon>
    </lineage>
</organism>
<reference evidence="1 2" key="1">
    <citation type="journal article" date="2019" name="Microbiol. Resour. Announc.">
        <title>Draft Genome Sequence of the Most Traditional epsilon-Poly-l-Lysine Producer, Streptomyces albulus NBRC14147.</title>
        <authorList>
            <person name="Yamanaka K."/>
            <person name="Hamano Y."/>
        </authorList>
    </citation>
    <scope>NUCLEOTIDE SEQUENCE [LARGE SCALE GENOMIC DNA]</scope>
    <source>
        <strain evidence="1 2">NBRC 14147</strain>
    </source>
</reference>
<comment type="caution">
    <text evidence="1">The sequence shown here is derived from an EMBL/GenBank/DDBJ whole genome shotgun (WGS) entry which is preliminary data.</text>
</comment>
<evidence type="ECO:0000313" key="1">
    <source>
        <dbReference type="EMBL" id="GCB92408.1"/>
    </source>
</evidence>
<dbReference type="RefSeq" id="WP_016572006.1">
    <property type="nucleotide sequence ID" value="NZ_BHXC01000006.1"/>
</dbReference>
<dbReference type="EMBL" id="BHXC01000006">
    <property type="protein sequence ID" value="GCB92408.1"/>
    <property type="molecule type" value="Genomic_DNA"/>
</dbReference>
<dbReference type="Proteomes" id="UP000288351">
    <property type="component" value="Unassembled WGS sequence"/>
</dbReference>
<gene>
    <name evidence="1" type="ORF">SALB_05171</name>
</gene>
<dbReference type="AlphaFoldDB" id="A0A059W659"/>
<name>A0A059W659_STRNR</name>
<dbReference type="STRING" id="68570.DC74_4316"/>
<evidence type="ECO:0000313" key="2">
    <source>
        <dbReference type="Proteomes" id="UP000288351"/>
    </source>
</evidence>
<protein>
    <submittedName>
        <fullName evidence="1">Uncharacterized protein</fullName>
    </submittedName>
</protein>